<dbReference type="Proteomes" id="UP001367676">
    <property type="component" value="Unassembled WGS sequence"/>
</dbReference>
<dbReference type="EMBL" id="JBBCAQ010000007">
    <property type="protein sequence ID" value="KAK7602819.1"/>
    <property type="molecule type" value="Genomic_DNA"/>
</dbReference>
<evidence type="ECO:0000256" key="3">
    <source>
        <dbReference type="ARBA" id="ARBA00022989"/>
    </source>
</evidence>
<name>A0AAN9U0E2_9HEMI</name>
<dbReference type="GO" id="GO:0005744">
    <property type="term" value="C:TIM23 mitochondrial import inner membrane translocase complex"/>
    <property type="evidence" value="ECO:0007669"/>
    <property type="project" value="TreeGrafter"/>
</dbReference>
<dbReference type="PANTHER" id="PTHR15371:SF0">
    <property type="entry name" value="SD19278P"/>
    <property type="match status" value="1"/>
</dbReference>
<keyword evidence="6" id="KW-1185">Reference proteome</keyword>
<accession>A0AAN9U0E2</accession>
<comment type="subcellular location">
    <subcellularLocation>
        <location evidence="1">Membrane</location>
        <topology evidence="1">Multi-pass membrane protein</topology>
    </subcellularLocation>
</comment>
<evidence type="ECO:0000313" key="6">
    <source>
        <dbReference type="Proteomes" id="UP001367676"/>
    </source>
</evidence>
<gene>
    <name evidence="5" type="ORF">V9T40_006793</name>
</gene>
<dbReference type="GO" id="GO:0008320">
    <property type="term" value="F:protein transmembrane transporter activity"/>
    <property type="evidence" value="ECO:0007669"/>
    <property type="project" value="TreeGrafter"/>
</dbReference>
<comment type="caution">
    <text evidence="5">The sequence shown here is derived from an EMBL/GenBank/DDBJ whole genome shotgun (WGS) entry which is preliminary data.</text>
</comment>
<keyword evidence="4" id="KW-0472">Membrane</keyword>
<organism evidence="5 6">
    <name type="scientific">Parthenolecanium corni</name>
    <dbReference type="NCBI Taxonomy" id="536013"/>
    <lineage>
        <taxon>Eukaryota</taxon>
        <taxon>Metazoa</taxon>
        <taxon>Ecdysozoa</taxon>
        <taxon>Arthropoda</taxon>
        <taxon>Hexapoda</taxon>
        <taxon>Insecta</taxon>
        <taxon>Pterygota</taxon>
        <taxon>Neoptera</taxon>
        <taxon>Paraneoptera</taxon>
        <taxon>Hemiptera</taxon>
        <taxon>Sternorrhyncha</taxon>
        <taxon>Coccoidea</taxon>
        <taxon>Coccidae</taxon>
        <taxon>Parthenolecanium</taxon>
    </lineage>
</organism>
<dbReference type="Pfam" id="PF02466">
    <property type="entry name" value="Tim17"/>
    <property type="match status" value="1"/>
</dbReference>
<dbReference type="InterPro" id="IPR045238">
    <property type="entry name" value="Tim23-like"/>
</dbReference>
<keyword evidence="3" id="KW-1133">Transmembrane helix</keyword>
<keyword evidence="2" id="KW-0812">Transmembrane</keyword>
<dbReference type="GO" id="GO:0030150">
    <property type="term" value="P:protein import into mitochondrial matrix"/>
    <property type="evidence" value="ECO:0007669"/>
    <property type="project" value="TreeGrafter"/>
</dbReference>
<dbReference type="AlphaFoldDB" id="A0AAN9U0E2"/>
<evidence type="ECO:0000313" key="5">
    <source>
        <dbReference type="EMBL" id="KAK7602819.1"/>
    </source>
</evidence>
<evidence type="ECO:0008006" key="7">
    <source>
        <dbReference type="Google" id="ProtNLM"/>
    </source>
</evidence>
<reference evidence="5 6" key="1">
    <citation type="submission" date="2024-03" db="EMBL/GenBank/DDBJ databases">
        <title>Adaptation during the transition from Ophiocordyceps entomopathogen to insect associate is accompanied by gene loss and intensified selection.</title>
        <authorList>
            <person name="Ward C.M."/>
            <person name="Onetto C.A."/>
            <person name="Borneman A.R."/>
        </authorList>
    </citation>
    <scope>NUCLEOTIDE SEQUENCE [LARGE SCALE GENOMIC DNA]</scope>
    <source>
        <strain evidence="5">AWRI1</strain>
        <tissue evidence="5">Single Adult Female</tissue>
    </source>
</reference>
<dbReference type="PANTHER" id="PTHR15371">
    <property type="entry name" value="TIM23"/>
    <property type="match status" value="1"/>
</dbReference>
<evidence type="ECO:0000256" key="2">
    <source>
        <dbReference type="ARBA" id="ARBA00022692"/>
    </source>
</evidence>
<sequence>MNKMYADNNSSLMPGGGPPSHFATLSPYLNYDPAYIKQTSQPEFILPEGASEKRKRFELAFSQIGSSCIGGALFGGANGFYNGLKKVTLEGQTGKLKGTTLLNYVMKGGSASANTLGVVAVLYSGIGAITEQIRSVDDEINTLFSATATGLIFRSTHGLRKCAIGGGVGFTLAALYCLWTSRDKLVDLKQQFS</sequence>
<evidence type="ECO:0000256" key="1">
    <source>
        <dbReference type="ARBA" id="ARBA00004141"/>
    </source>
</evidence>
<proteinExistence type="predicted"/>
<evidence type="ECO:0000256" key="4">
    <source>
        <dbReference type="ARBA" id="ARBA00023136"/>
    </source>
</evidence>
<protein>
    <recommendedName>
        <fullName evidence="7">Mitochondrial import inner membrane translocase subunit TIM23</fullName>
    </recommendedName>
</protein>